<dbReference type="InterPro" id="IPR027417">
    <property type="entry name" value="P-loop_NTPase"/>
</dbReference>
<dbReference type="AlphaFoldDB" id="A0A849BGQ3"/>
<feature type="domain" description="ABC transporter" evidence="4">
    <location>
        <begin position="4"/>
        <end position="249"/>
    </location>
</feature>
<comment type="caution">
    <text evidence="5">The sequence shown here is derived from an EMBL/GenBank/DDBJ whole genome shotgun (WGS) entry which is preliminary data.</text>
</comment>
<dbReference type="GO" id="GO:0005524">
    <property type="term" value="F:ATP binding"/>
    <property type="evidence" value="ECO:0007669"/>
    <property type="project" value="UniProtKB-KW"/>
</dbReference>
<dbReference type="PANTHER" id="PTHR42781:SF4">
    <property type="entry name" value="SPERMIDINE_PUTRESCINE IMPORT ATP-BINDING PROTEIN POTA"/>
    <property type="match status" value="1"/>
</dbReference>
<dbReference type="PROSITE" id="PS50893">
    <property type="entry name" value="ABC_TRANSPORTER_2"/>
    <property type="match status" value="1"/>
</dbReference>
<reference evidence="5 6" key="1">
    <citation type="submission" date="2020-05" db="EMBL/GenBank/DDBJ databases">
        <title>MicrobeNet Type strains.</title>
        <authorList>
            <person name="Nicholson A.C."/>
        </authorList>
    </citation>
    <scope>NUCLEOTIDE SEQUENCE [LARGE SCALE GENOMIC DNA]</scope>
    <source>
        <strain evidence="5 6">JCM 14547</strain>
    </source>
</reference>
<sequence length="377" mass="38484">MSACEAAGLDLHAGVDARDLEVELAVAPGEVVALLGPNGAGKSTALGLVAGLLRPDRGRVVLDGDVLADAGDDGAGEGGRPRTWVPPHRRRTALLAQDPLLFGHLTALENAAFAPRARGAGRTDARTTARRWLDRVGAGDLADRRPAQLSGGQAQRVALARALAAEPRLLLLDEPLAALDVAAAPALRQLLREVLRAEGRSALLVTHDPLDVLALADRAVVLEHGRVVETGTAADVLATPRSAFAARLSGLTVLRGTAEAGGLRTDDGRLVPSRLADGVRPGDAALVHLAPQDLVPAADDQSAAVLLRVAGLEPRGGVVLVRGEDADDGWPGAVVALPAGRAAALGPGDRLGLDLGAAATVRAGAPEGRRGGPVRRS</sequence>
<gene>
    <name evidence="5" type="ORF">HLB09_01330</name>
</gene>
<dbReference type="InterPro" id="IPR017871">
    <property type="entry name" value="ABC_transporter-like_CS"/>
</dbReference>
<organism evidence="5 6">
    <name type="scientific">Pseudokineococcus marinus</name>
    <dbReference type="NCBI Taxonomy" id="351215"/>
    <lineage>
        <taxon>Bacteria</taxon>
        <taxon>Bacillati</taxon>
        <taxon>Actinomycetota</taxon>
        <taxon>Actinomycetes</taxon>
        <taxon>Kineosporiales</taxon>
        <taxon>Kineosporiaceae</taxon>
        <taxon>Pseudokineococcus</taxon>
    </lineage>
</organism>
<dbReference type="SMART" id="SM00382">
    <property type="entry name" value="AAA"/>
    <property type="match status" value="1"/>
</dbReference>
<name>A0A849BGQ3_9ACTN</name>
<evidence type="ECO:0000313" key="5">
    <source>
        <dbReference type="EMBL" id="NNH21751.1"/>
    </source>
</evidence>
<keyword evidence="1" id="KW-0813">Transport</keyword>
<keyword evidence="2" id="KW-0547">Nucleotide-binding</keyword>
<evidence type="ECO:0000256" key="3">
    <source>
        <dbReference type="ARBA" id="ARBA00022840"/>
    </source>
</evidence>
<evidence type="ECO:0000259" key="4">
    <source>
        <dbReference type="PROSITE" id="PS50893"/>
    </source>
</evidence>
<dbReference type="PROSITE" id="PS00211">
    <property type="entry name" value="ABC_TRANSPORTER_1"/>
    <property type="match status" value="1"/>
</dbReference>
<dbReference type="InterPro" id="IPR003439">
    <property type="entry name" value="ABC_transporter-like_ATP-bd"/>
</dbReference>
<dbReference type="SUPFAM" id="SSF52540">
    <property type="entry name" value="P-loop containing nucleoside triphosphate hydrolases"/>
    <property type="match status" value="1"/>
</dbReference>
<dbReference type="GO" id="GO:0016887">
    <property type="term" value="F:ATP hydrolysis activity"/>
    <property type="evidence" value="ECO:0007669"/>
    <property type="project" value="InterPro"/>
</dbReference>
<dbReference type="RefSeq" id="WP_171201616.1">
    <property type="nucleotide sequence ID" value="NZ_BAAANP010000007.1"/>
</dbReference>
<dbReference type="PANTHER" id="PTHR42781">
    <property type="entry name" value="SPERMIDINE/PUTRESCINE IMPORT ATP-BINDING PROTEIN POTA"/>
    <property type="match status" value="1"/>
</dbReference>
<keyword evidence="6" id="KW-1185">Reference proteome</keyword>
<evidence type="ECO:0000256" key="1">
    <source>
        <dbReference type="ARBA" id="ARBA00022448"/>
    </source>
</evidence>
<dbReference type="Pfam" id="PF00005">
    <property type="entry name" value="ABC_tran"/>
    <property type="match status" value="1"/>
</dbReference>
<dbReference type="Proteomes" id="UP000555552">
    <property type="component" value="Unassembled WGS sequence"/>
</dbReference>
<accession>A0A849BGQ3</accession>
<evidence type="ECO:0000313" key="6">
    <source>
        <dbReference type="Proteomes" id="UP000555552"/>
    </source>
</evidence>
<dbReference type="InterPro" id="IPR050093">
    <property type="entry name" value="ABC_SmlMolc_Importer"/>
</dbReference>
<keyword evidence="3 5" id="KW-0067">ATP-binding</keyword>
<protein>
    <submittedName>
        <fullName evidence="5">ABC transporter ATP-binding protein</fullName>
    </submittedName>
</protein>
<dbReference type="EMBL" id="JABEMA010000007">
    <property type="protein sequence ID" value="NNH21751.1"/>
    <property type="molecule type" value="Genomic_DNA"/>
</dbReference>
<dbReference type="InterPro" id="IPR003593">
    <property type="entry name" value="AAA+_ATPase"/>
</dbReference>
<proteinExistence type="predicted"/>
<dbReference type="Gene3D" id="3.40.50.300">
    <property type="entry name" value="P-loop containing nucleotide triphosphate hydrolases"/>
    <property type="match status" value="1"/>
</dbReference>
<evidence type="ECO:0000256" key="2">
    <source>
        <dbReference type="ARBA" id="ARBA00022741"/>
    </source>
</evidence>